<keyword evidence="2" id="KW-1185">Reference proteome</keyword>
<dbReference type="SUPFAM" id="SSF161229">
    <property type="entry name" value="E6 C-terminal domain-like"/>
    <property type="match status" value="1"/>
</dbReference>
<dbReference type="InterPro" id="IPR022453">
    <property type="entry name" value="Znf_MqsA-type"/>
</dbReference>
<sequence>MTAKNASQYCYACGGTLEQGETTFTADFGSGVVVVRNVPATVCSQCGMEWIDDDAAEKIEKIVKDAKEKHSVVEVMSLPA</sequence>
<dbReference type="EMBL" id="FQUS01000025">
    <property type="protein sequence ID" value="SHG33609.1"/>
    <property type="molecule type" value="Genomic_DNA"/>
</dbReference>
<dbReference type="InterPro" id="IPR038575">
    <property type="entry name" value="E6_sf"/>
</dbReference>
<name>A0A1M5IZY3_9BACT</name>
<dbReference type="OrthoDB" id="9812340at2"/>
<dbReference type="AlphaFoldDB" id="A0A1M5IZY3"/>
<dbReference type="Proteomes" id="UP000184041">
    <property type="component" value="Unassembled WGS sequence"/>
</dbReference>
<proteinExistence type="predicted"/>
<dbReference type="NCBIfam" id="TIGR03831">
    <property type="entry name" value="YgiT_finger"/>
    <property type="match status" value="1"/>
</dbReference>
<evidence type="ECO:0000313" key="2">
    <source>
        <dbReference type="Proteomes" id="UP000184041"/>
    </source>
</evidence>
<dbReference type="STRING" id="1194090.SAMN05443144_12521"/>
<dbReference type="Gene3D" id="3.10.20.860">
    <property type="match status" value="1"/>
</dbReference>
<protein>
    <submittedName>
        <fullName evidence="1">YgiT-type zinc finger domain-containing protein</fullName>
    </submittedName>
</protein>
<dbReference type="RefSeq" id="WP_073067622.1">
    <property type="nucleotide sequence ID" value="NZ_FQUS01000025.1"/>
</dbReference>
<organism evidence="1 2">
    <name type="scientific">Fodinibius roseus</name>
    <dbReference type="NCBI Taxonomy" id="1194090"/>
    <lineage>
        <taxon>Bacteria</taxon>
        <taxon>Pseudomonadati</taxon>
        <taxon>Balneolota</taxon>
        <taxon>Balneolia</taxon>
        <taxon>Balneolales</taxon>
        <taxon>Balneolaceae</taxon>
        <taxon>Fodinibius</taxon>
    </lineage>
</organism>
<evidence type="ECO:0000313" key="1">
    <source>
        <dbReference type="EMBL" id="SHG33609.1"/>
    </source>
</evidence>
<reference evidence="1 2" key="1">
    <citation type="submission" date="2016-11" db="EMBL/GenBank/DDBJ databases">
        <authorList>
            <person name="Jaros S."/>
            <person name="Januszkiewicz K."/>
            <person name="Wedrychowicz H."/>
        </authorList>
    </citation>
    <scope>NUCLEOTIDE SEQUENCE [LARGE SCALE GENOMIC DNA]</scope>
    <source>
        <strain evidence="1 2">DSM 21986</strain>
    </source>
</reference>
<dbReference type="CDD" id="cd12870">
    <property type="entry name" value="MqsA"/>
    <property type="match status" value="1"/>
</dbReference>
<accession>A0A1M5IZY3</accession>
<gene>
    <name evidence="1" type="ORF">SAMN05443144_12521</name>
</gene>